<feature type="region of interest" description="Disordered" evidence="1">
    <location>
        <begin position="245"/>
        <end position="297"/>
    </location>
</feature>
<evidence type="ECO:0000256" key="1">
    <source>
        <dbReference type="SAM" id="MobiDB-lite"/>
    </source>
</evidence>
<sequence>MDRDTGQEEVRAEVGSLHLWVRYLGHEASGHGEPRARFQWRAEPTDVDVLDSLAGGPLYGPPGEAMSLRGALHAIASSLADAGERHAAGLPPAGRYPEWLGEIAHRNLIELRVLAVSTVAPPSVDLAADKPLPDLLSVEIAKQVLRRGDDIIAAGLLDADDLDHIHDLVLRAERDIVIRRDGDPFGKPLYQGPAADAHLHLEPGRYKAHGSLDPVGCVVIIGPSPFSEGGLASAAFDLQGARAQAGDRVAAHDGPRTPDTDRVTRMHSRPRGNVRPMSSPSVPPNGFVHPGSPEREM</sequence>
<keyword evidence="3" id="KW-1185">Reference proteome</keyword>
<name>A0A7W9LM13_9ACTN</name>
<dbReference type="Proteomes" id="UP000542813">
    <property type="component" value="Unassembled WGS sequence"/>
</dbReference>
<protein>
    <submittedName>
        <fullName evidence="2">Uncharacterized protein</fullName>
    </submittedName>
</protein>
<comment type="caution">
    <text evidence="2">The sequence shown here is derived from an EMBL/GenBank/DDBJ whole genome shotgun (WGS) entry which is preliminary data.</text>
</comment>
<gene>
    <name evidence="2" type="ORF">HD601_003331</name>
</gene>
<evidence type="ECO:0000313" key="2">
    <source>
        <dbReference type="EMBL" id="MBB5788756.1"/>
    </source>
</evidence>
<dbReference type="RefSeq" id="WP_184823611.1">
    <property type="nucleotide sequence ID" value="NZ_JACHMM010000001.1"/>
</dbReference>
<dbReference type="EMBL" id="JACHMM010000001">
    <property type="protein sequence ID" value="MBB5788756.1"/>
    <property type="molecule type" value="Genomic_DNA"/>
</dbReference>
<feature type="compositionally biased region" description="Basic and acidic residues" evidence="1">
    <location>
        <begin position="249"/>
        <end position="264"/>
    </location>
</feature>
<evidence type="ECO:0000313" key="3">
    <source>
        <dbReference type="Proteomes" id="UP000542813"/>
    </source>
</evidence>
<organism evidence="2 3">
    <name type="scientific">Jiangella mangrovi</name>
    <dbReference type="NCBI Taxonomy" id="1524084"/>
    <lineage>
        <taxon>Bacteria</taxon>
        <taxon>Bacillati</taxon>
        <taxon>Actinomycetota</taxon>
        <taxon>Actinomycetes</taxon>
        <taxon>Jiangellales</taxon>
        <taxon>Jiangellaceae</taxon>
        <taxon>Jiangella</taxon>
    </lineage>
</organism>
<reference evidence="2 3" key="1">
    <citation type="submission" date="2020-08" db="EMBL/GenBank/DDBJ databases">
        <title>Sequencing the genomes of 1000 actinobacteria strains.</title>
        <authorList>
            <person name="Klenk H.-P."/>
        </authorList>
    </citation>
    <scope>NUCLEOTIDE SEQUENCE [LARGE SCALE GENOMIC DNA]</scope>
    <source>
        <strain evidence="2 3">DSM 102122</strain>
    </source>
</reference>
<accession>A0A7W9LM13</accession>
<dbReference type="AlphaFoldDB" id="A0A7W9LM13"/>
<proteinExistence type="predicted"/>